<keyword evidence="4" id="KW-0472">Membrane</keyword>
<dbReference type="InterPro" id="IPR036396">
    <property type="entry name" value="Cyt_P450_sf"/>
</dbReference>
<protein>
    <recommendedName>
        <fullName evidence="7">Cytochrome P450</fullName>
    </recommendedName>
</protein>
<organism evidence="5 6">
    <name type="scientific">Monosporascus cannonballus</name>
    <dbReference type="NCBI Taxonomy" id="155416"/>
    <lineage>
        <taxon>Eukaryota</taxon>
        <taxon>Fungi</taxon>
        <taxon>Dikarya</taxon>
        <taxon>Ascomycota</taxon>
        <taxon>Pezizomycotina</taxon>
        <taxon>Sordariomycetes</taxon>
        <taxon>Xylariomycetidae</taxon>
        <taxon>Xylariales</taxon>
        <taxon>Xylariales incertae sedis</taxon>
        <taxon>Monosporascus</taxon>
    </lineage>
</organism>
<dbReference type="InterPro" id="IPR001128">
    <property type="entry name" value="Cyt_P450"/>
</dbReference>
<accession>A0ABY0H656</accession>
<dbReference type="CDD" id="cd11051">
    <property type="entry name" value="CYP59-like"/>
    <property type="match status" value="1"/>
</dbReference>
<evidence type="ECO:0000256" key="3">
    <source>
        <dbReference type="ARBA" id="ARBA00023004"/>
    </source>
</evidence>
<dbReference type="EMBL" id="QJNS01000126">
    <property type="protein sequence ID" value="RYO85915.1"/>
    <property type="molecule type" value="Genomic_DNA"/>
</dbReference>
<evidence type="ECO:0000256" key="2">
    <source>
        <dbReference type="ARBA" id="ARBA00022723"/>
    </source>
</evidence>
<dbReference type="PRINTS" id="PR00463">
    <property type="entry name" value="EP450I"/>
</dbReference>
<name>A0ABY0H656_9PEZI</name>
<dbReference type="PANTHER" id="PTHR24305:SF222">
    <property type="entry name" value="CYTOCHROME P450 MONOOXYGENASE STCS"/>
    <property type="match status" value="1"/>
</dbReference>
<evidence type="ECO:0000313" key="6">
    <source>
        <dbReference type="Proteomes" id="UP000294003"/>
    </source>
</evidence>
<keyword evidence="2" id="KW-0479">Metal-binding</keyword>
<keyword evidence="1" id="KW-0349">Heme</keyword>
<evidence type="ECO:0000256" key="4">
    <source>
        <dbReference type="SAM" id="Phobius"/>
    </source>
</evidence>
<keyword evidence="4" id="KW-1133">Transmembrane helix</keyword>
<feature type="transmembrane region" description="Helical" evidence="4">
    <location>
        <begin position="6"/>
        <end position="26"/>
    </location>
</feature>
<keyword evidence="6" id="KW-1185">Reference proteome</keyword>
<keyword evidence="4" id="KW-0812">Transmembrane</keyword>
<comment type="caution">
    <text evidence="5">The sequence shown here is derived from an EMBL/GenBank/DDBJ whole genome shotgun (WGS) entry which is preliminary data.</text>
</comment>
<sequence>MASSLPGSVQAVAIASLLVTFTYLYGKLHYRQFKQNAHLPQLPSSLLFGHLMTFNKITKQGHTDRHPDDILAEMRRAAGQPPILVVDNWPVVPPMVIVSTYDVAEQVPIDVANTSKNERWKGVRKRFNPGFAHQHLMTLLPVIVEKSRPYLDLLDQLVQTGEAVPLDQLTTNLTFDIIGAVTMGEDMSAQHLDPSCQAYADDKLQGPWWMMPRVHLARRRLGIRISERLRVIVNRRWEEMKAGPHLDGMRSRSRSVLALSIQDIESLTPEIMEETCDQLKTFLFAGHDTTSTTIIWAIYELSRTPHALKAVHDELDRLFGQGAARDPAVVHAKLLAPSGDEIIRQMTYISAVLKEALRLHPPAGSIRMSKPGSGFVVKTSQGEYNLDGNWIYLNHHLIQRDRAVFGDTADNFVPERWLQSDGFPAGSWRPFERGPRNCIGQELANIEARVIVAMLARRFNFVKMGLGEADLDEHGQPTLNDKAQFKVKSELYTTIQISAKPVDGMLMKVKLAP</sequence>
<dbReference type="InterPro" id="IPR050121">
    <property type="entry name" value="Cytochrome_P450_monoxygenase"/>
</dbReference>
<evidence type="ECO:0008006" key="7">
    <source>
        <dbReference type="Google" id="ProtNLM"/>
    </source>
</evidence>
<dbReference type="Pfam" id="PF00067">
    <property type="entry name" value="p450"/>
    <property type="match status" value="1"/>
</dbReference>
<reference evidence="5 6" key="1">
    <citation type="submission" date="2018-06" db="EMBL/GenBank/DDBJ databases">
        <title>Complete Genomes of Monosporascus.</title>
        <authorList>
            <person name="Robinson A.J."/>
            <person name="Natvig D.O."/>
        </authorList>
    </citation>
    <scope>NUCLEOTIDE SEQUENCE [LARGE SCALE GENOMIC DNA]</scope>
    <source>
        <strain evidence="5 6">CBS 609.92</strain>
    </source>
</reference>
<dbReference type="PRINTS" id="PR00385">
    <property type="entry name" value="P450"/>
</dbReference>
<dbReference type="SUPFAM" id="SSF48264">
    <property type="entry name" value="Cytochrome P450"/>
    <property type="match status" value="1"/>
</dbReference>
<evidence type="ECO:0000256" key="1">
    <source>
        <dbReference type="ARBA" id="ARBA00022617"/>
    </source>
</evidence>
<gene>
    <name evidence="5" type="ORF">DL762_004994</name>
</gene>
<dbReference type="PANTHER" id="PTHR24305">
    <property type="entry name" value="CYTOCHROME P450"/>
    <property type="match status" value="1"/>
</dbReference>
<proteinExistence type="predicted"/>
<dbReference type="InterPro" id="IPR002401">
    <property type="entry name" value="Cyt_P450_E_grp-I"/>
</dbReference>
<evidence type="ECO:0000313" key="5">
    <source>
        <dbReference type="EMBL" id="RYO85915.1"/>
    </source>
</evidence>
<dbReference type="Proteomes" id="UP000294003">
    <property type="component" value="Unassembled WGS sequence"/>
</dbReference>
<dbReference type="Gene3D" id="1.10.630.10">
    <property type="entry name" value="Cytochrome P450"/>
    <property type="match status" value="1"/>
</dbReference>
<keyword evidence="3" id="KW-0408">Iron</keyword>